<gene>
    <name evidence="1" type="ORF">ElyMa_001601800</name>
</gene>
<keyword evidence="2" id="KW-1185">Reference proteome</keyword>
<reference evidence="1 2" key="1">
    <citation type="journal article" date="2021" name="Elife">
        <title>Chloroplast acquisition without the gene transfer in kleptoplastic sea slugs, Plakobranchus ocellatus.</title>
        <authorList>
            <person name="Maeda T."/>
            <person name="Takahashi S."/>
            <person name="Yoshida T."/>
            <person name="Shimamura S."/>
            <person name="Takaki Y."/>
            <person name="Nagai Y."/>
            <person name="Toyoda A."/>
            <person name="Suzuki Y."/>
            <person name="Arimoto A."/>
            <person name="Ishii H."/>
            <person name="Satoh N."/>
            <person name="Nishiyama T."/>
            <person name="Hasebe M."/>
            <person name="Maruyama T."/>
            <person name="Minagawa J."/>
            <person name="Obokata J."/>
            <person name="Shigenobu S."/>
        </authorList>
    </citation>
    <scope>NUCLEOTIDE SEQUENCE [LARGE SCALE GENOMIC DNA]</scope>
</reference>
<accession>A0AAV4JHR7</accession>
<comment type="caution">
    <text evidence="1">The sequence shown here is derived from an EMBL/GenBank/DDBJ whole genome shotgun (WGS) entry which is preliminary data.</text>
</comment>
<evidence type="ECO:0000313" key="2">
    <source>
        <dbReference type="Proteomes" id="UP000762676"/>
    </source>
</evidence>
<dbReference type="AlphaFoldDB" id="A0AAV4JHR7"/>
<proteinExistence type="predicted"/>
<dbReference type="Proteomes" id="UP000762676">
    <property type="component" value="Unassembled WGS sequence"/>
</dbReference>
<sequence>MRETDRQTERTGRHDVVLKASWTDNAVVIILWPSCGQALRSGGQSGHPTGEVLAAGRLAPAGLWSFPDVTLVTGVTRRHGSGQPQRWKRSHK</sequence>
<organism evidence="1 2">
    <name type="scientific">Elysia marginata</name>
    <dbReference type="NCBI Taxonomy" id="1093978"/>
    <lineage>
        <taxon>Eukaryota</taxon>
        <taxon>Metazoa</taxon>
        <taxon>Spiralia</taxon>
        <taxon>Lophotrochozoa</taxon>
        <taxon>Mollusca</taxon>
        <taxon>Gastropoda</taxon>
        <taxon>Heterobranchia</taxon>
        <taxon>Euthyneura</taxon>
        <taxon>Panpulmonata</taxon>
        <taxon>Sacoglossa</taxon>
        <taxon>Placobranchoidea</taxon>
        <taxon>Plakobranchidae</taxon>
        <taxon>Elysia</taxon>
    </lineage>
</organism>
<name>A0AAV4JHR7_9GAST</name>
<dbReference type="EMBL" id="BMAT01003210">
    <property type="protein sequence ID" value="GFS21805.1"/>
    <property type="molecule type" value="Genomic_DNA"/>
</dbReference>
<evidence type="ECO:0000313" key="1">
    <source>
        <dbReference type="EMBL" id="GFS21805.1"/>
    </source>
</evidence>
<protein>
    <submittedName>
        <fullName evidence="1">Uncharacterized protein</fullName>
    </submittedName>
</protein>